<protein>
    <submittedName>
        <fullName evidence="6">Uncharacterized protein LOC102803407</fullName>
    </submittedName>
</protein>
<dbReference type="PROSITE" id="PS50088">
    <property type="entry name" value="ANK_REPEAT"/>
    <property type="match status" value="1"/>
</dbReference>
<evidence type="ECO:0000313" key="6">
    <source>
        <dbReference type="RefSeq" id="XP_006826050.1"/>
    </source>
</evidence>
<dbReference type="SMART" id="SM00248">
    <property type="entry name" value="ANK"/>
    <property type="match status" value="4"/>
</dbReference>
<feature type="region of interest" description="Disordered" evidence="4">
    <location>
        <begin position="209"/>
        <end position="250"/>
    </location>
</feature>
<accession>A0ABM0N1A9</accession>
<dbReference type="SUPFAM" id="SSF48403">
    <property type="entry name" value="Ankyrin repeat"/>
    <property type="match status" value="1"/>
</dbReference>
<proteinExistence type="predicted"/>
<name>A0ABM0N1A9_SACKO</name>
<feature type="region of interest" description="Disordered" evidence="4">
    <location>
        <begin position="534"/>
        <end position="553"/>
    </location>
</feature>
<feature type="region of interest" description="Disordered" evidence="4">
    <location>
        <begin position="314"/>
        <end position="338"/>
    </location>
</feature>
<dbReference type="Pfam" id="PF12796">
    <property type="entry name" value="Ank_2"/>
    <property type="match status" value="1"/>
</dbReference>
<feature type="compositionally biased region" description="Pro residues" evidence="4">
    <location>
        <begin position="365"/>
        <end position="376"/>
    </location>
</feature>
<dbReference type="InterPro" id="IPR002110">
    <property type="entry name" value="Ankyrin_rpt"/>
</dbReference>
<sequence>MPSRPAMKGFPDMHAYLRKGYFHELRLLVSSGADVNVRDQQQRTPLIVCSLLEEEDWAVGIARMLLENGGMIGYSDRQGLNALGYACMYQREKLVRVYLNAIDFDLNATDKLGNTALMYAAATGNVRIASLLVQTLKRYKQTVDKPNKDGMTPLLEACRRNHVDCADVLIHDGQANEKHRDKIEKRNAKEWTREYALSRYNLASLITDGQSSRSSGLPHLNLDGLRTPRSARLPSQESSRSSSNNSSASASITFIEAKQRPQSGLELSRPSSHCYSRPVIQCYSASIRERITAKFSPDTAYYVHYNEEGEITGCRMRGSPQRRQRKNRNRDPCKDQKPCKQELRKLFQRYEVDVSNSYRKRARPKTPPQEEIPPSLPSTVRGYHRDHKLSTVSEETENQVTTSRLGRRPSLVNVAVRAFARKASKEDVRKSQNEKLAKRNSIAVEEGSPPPFPRTEGAAKMVVGAFRRRRSSRSCSKSSAENNEKRKPAFPGQRDSIGTKKNEKRNLNALGINADEMARLRSMHVAAKSRVYNSVGSDSDMSSPPSRKNSDCPIVLTDDITMLQ</sequence>
<evidence type="ECO:0000256" key="3">
    <source>
        <dbReference type="PROSITE-ProRule" id="PRU00023"/>
    </source>
</evidence>
<dbReference type="GeneID" id="102803407"/>
<feature type="repeat" description="ANK" evidence="3">
    <location>
        <begin position="8"/>
        <end position="40"/>
    </location>
</feature>
<keyword evidence="1" id="KW-0677">Repeat</keyword>
<feature type="region of interest" description="Disordered" evidence="4">
    <location>
        <begin position="354"/>
        <end position="382"/>
    </location>
</feature>
<feature type="compositionally biased region" description="Basic and acidic residues" evidence="4">
    <location>
        <begin position="329"/>
        <end position="338"/>
    </location>
</feature>
<dbReference type="PANTHER" id="PTHR24173">
    <property type="entry name" value="ANKYRIN REPEAT CONTAINING"/>
    <property type="match status" value="1"/>
</dbReference>
<feature type="compositionally biased region" description="Polar residues" evidence="4">
    <location>
        <begin position="534"/>
        <end position="547"/>
    </location>
</feature>
<keyword evidence="2 3" id="KW-0040">ANK repeat</keyword>
<dbReference type="InterPro" id="IPR036770">
    <property type="entry name" value="Ankyrin_rpt-contain_sf"/>
</dbReference>
<dbReference type="Gene3D" id="1.25.40.20">
    <property type="entry name" value="Ankyrin repeat-containing domain"/>
    <property type="match status" value="1"/>
</dbReference>
<dbReference type="RefSeq" id="XP_006826050.1">
    <property type="nucleotide sequence ID" value="XM_006825987.1"/>
</dbReference>
<gene>
    <name evidence="6" type="primary">LOC102803407</name>
</gene>
<keyword evidence="5" id="KW-1185">Reference proteome</keyword>
<feature type="compositionally biased region" description="Basic and acidic residues" evidence="4">
    <location>
        <begin position="423"/>
        <end position="437"/>
    </location>
</feature>
<organism evidence="5 6">
    <name type="scientific">Saccoglossus kowalevskii</name>
    <name type="common">Acorn worm</name>
    <dbReference type="NCBI Taxonomy" id="10224"/>
    <lineage>
        <taxon>Eukaryota</taxon>
        <taxon>Metazoa</taxon>
        <taxon>Hemichordata</taxon>
        <taxon>Enteropneusta</taxon>
        <taxon>Harrimaniidae</taxon>
        <taxon>Saccoglossus</taxon>
    </lineage>
</organism>
<evidence type="ECO:0000313" key="5">
    <source>
        <dbReference type="Proteomes" id="UP000694865"/>
    </source>
</evidence>
<evidence type="ECO:0000256" key="1">
    <source>
        <dbReference type="ARBA" id="ARBA00022737"/>
    </source>
</evidence>
<dbReference type="PANTHER" id="PTHR24173:SF76">
    <property type="match status" value="1"/>
</dbReference>
<feature type="compositionally biased region" description="Low complexity" evidence="4">
    <location>
        <begin position="238"/>
        <end position="250"/>
    </location>
</feature>
<feature type="region of interest" description="Disordered" evidence="4">
    <location>
        <begin position="422"/>
        <end position="503"/>
    </location>
</feature>
<reference evidence="6" key="1">
    <citation type="submission" date="2025-08" db="UniProtKB">
        <authorList>
            <consortium name="RefSeq"/>
        </authorList>
    </citation>
    <scope>IDENTIFICATION</scope>
    <source>
        <tissue evidence="6">Testes</tissue>
    </source>
</reference>
<dbReference type="PROSITE" id="PS50297">
    <property type="entry name" value="ANK_REP_REGION"/>
    <property type="match status" value="1"/>
</dbReference>
<evidence type="ECO:0000256" key="4">
    <source>
        <dbReference type="SAM" id="MobiDB-lite"/>
    </source>
</evidence>
<dbReference type="Proteomes" id="UP000694865">
    <property type="component" value="Unplaced"/>
</dbReference>
<evidence type="ECO:0000256" key="2">
    <source>
        <dbReference type="ARBA" id="ARBA00023043"/>
    </source>
</evidence>